<feature type="compositionally biased region" description="Pro residues" evidence="1">
    <location>
        <begin position="1"/>
        <end position="15"/>
    </location>
</feature>
<dbReference type="InterPro" id="IPR002937">
    <property type="entry name" value="Amino_oxidase"/>
</dbReference>
<feature type="region of interest" description="Disordered" evidence="1">
    <location>
        <begin position="685"/>
        <end position="713"/>
    </location>
</feature>
<dbReference type="Gene3D" id="6.10.140.1210">
    <property type="match status" value="1"/>
</dbReference>
<feature type="domain" description="Amine oxidase" evidence="2">
    <location>
        <begin position="545"/>
        <end position="682"/>
    </location>
</feature>
<dbReference type="PANTHER" id="PTHR10742">
    <property type="entry name" value="FLAVIN MONOAMINE OXIDASE"/>
    <property type="match status" value="1"/>
</dbReference>
<dbReference type="GO" id="GO:0001716">
    <property type="term" value="F:L-amino-acid oxidase activity"/>
    <property type="evidence" value="ECO:0007669"/>
    <property type="project" value="TreeGrafter"/>
</dbReference>
<proteinExistence type="predicted"/>
<dbReference type="InterPro" id="IPR036188">
    <property type="entry name" value="FAD/NAD-bd_sf"/>
</dbReference>
<dbReference type="RefSeq" id="WP_354638527.1">
    <property type="nucleotide sequence ID" value="NZ_CP159872.1"/>
</dbReference>
<dbReference type="SUPFAM" id="SSF51905">
    <property type="entry name" value="FAD/NAD(P)-binding domain"/>
    <property type="match status" value="1"/>
</dbReference>
<dbReference type="Gene3D" id="1.10.10.1620">
    <property type="match status" value="1"/>
</dbReference>
<dbReference type="Gene3D" id="3.30.1490.470">
    <property type="match status" value="1"/>
</dbReference>
<feature type="compositionally biased region" description="Basic and acidic residues" evidence="1">
    <location>
        <begin position="694"/>
        <end position="713"/>
    </location>
</feature>
<dbReference type="PANTHER" id="PTHR10742:SF342">
    <property type="entry name" value="AMINE OXIDASE"/>
    <property type="match status" value="1"/>
</dbReference>
<evidence type="ECO:0000256" key="1">
    <source>
        <dbReference type="SAM" id="MobiDB-lite"/>
    </source>
</evidence>
<feature type="region of interest" description="Disordered" evidence="1">
    <location>
        <begin position="1"/>
        <end position="22"/>
    </location>
</feature>
<dbReference type="Gene3D" id="3.30.70.2100">
    <property type="match status" value="1"/>
</dbReference>
<dbReference type="KEGG" id="kcm:ABWK59_06235"/>
<dbReference type="AlphaFoldDB" id="A0AAU8JQI9"/>
<dbReference type="GO" id="GO:0009063">
    <property type="term" value="P:amino acid catabolic process"/>
    <property type="evidence" value="ECO:0007669"/>
    <property type="project" value="TreeGrafter"/>
</dbReference>
<reference evidence="3" key="1">
    <citation type="submission" date="2024-06" db="EMBL/GenBank/DDBJ databases">
        <title>The genome sequences of Kitasatospora sp. strain HUAS MG31.</title>
        <authorList>
            <person name="Mo P."/>
        </authorList>
    </citation>
    <scope>NUCLEOTIDE SEQUENCE</scope>
    <source>
        <strain evidence="3">HUAS MG31</strain>
    </source>
</reference>
<feature type="domain" description="Amine oxidase" evidence="2">
    <location>
        <begin position="76"/>
        <end position="456"/>
    </location>
</feature>
<protein>
    <submittedName>
        <fullName evidence="3">FAD-dependent oxidoreductase</fullName>
    </submittedName>
</protein>
<accession>A0AAU8JQI9</accession>
<dbReference type="Gene3D" id="6.10.250.1500">
    <property type="match status" value="1"/>
</dbReference>
<gene>
    <name evidence="3" type="ORF">ABWK59_06235</name>
</gene>
<dbReference type="Gene3D" id="1.10.405.10">
    <property type="entry name" value="Guanine Nucleotide Dissociation Inhibitor, domain 1"/>
    <property type="match status" value="1"/>
</dbReference>
<sequence length="713" mass="79767">MTATPTPPTPEPPNPVVEGTAGDRARWQTCRQLARELLLVGPDDEDLKLRYLDVLIKDGIPATDEPKDVLIVGAGIAGLVAGKLLKDAGHNVTILEANASRVGGRIKTFRTAEDATDGPFHDPLQYAEAGAMRLPSFHPLTLALVDRLGLDRQLFFNVDVDPDTGNQNAPVPPVVYESFEPGKVWKYGADSPDFREPAKRFNSWIRTNRLQARRKDYAADPSCVNEAFHLTGDEVRITAADMVNQALEPVRDYYSVIRDGKRVNKPFAEWLDGWARVIRDFDGYSMGRFLREYAGFSDEAIEAIGTIENMTSRLHLAFFHTFLGRSDINPGATYWEIAGGSWRLPAELADELRKELVMGERMIRMEYWDPRRDGGGARNVGPIGPQVAVETVPEDDPQAEPTVWKGDFAIVTVPFSALRFVQVTPPFSYKKRRAIIETHYDQATKVLLEFSRRWWEFTEADWKAELDSIAPGLYEYYQRAGEDDAEAAVAAAHNGHRPPRDLPDVLLGAHTSVDESRISRGQREVYQHTPLLRASVRPATDCFGGGSTTDNPNRFMYYPSHPVPGAEGGGVVLASYSWSDDAVRWDSMEDDERYVYALRNLQSVHGRRIEVFYTGYGKTQSWLRDPYAFGEAAVYTPHQMTSFHLDVVKPEGPVHFAGEHVSLKHAWIEGAVETAVRAAIAVHEAPAPPAPAHPETRPEVQLRRDSRQEAVRR</sequence>
<dbReference type="Gene3D" id="1.10.10.1790">
    <property type="match status" value="1"/>
</dbReference>
<evidence type="ECO:0000313" key="3">
    <source>
        <dbReference type="EMBL" id="XCM78551.1"/>
    </source>
</evidence>
<name>A0AAU8JQI9_9ACTN</name>
<organism evidence="3">
    <name type="scientific">Kitasatospora camelliae</name>
    <dbReference type="NCBI Taxonomy" id="3156397"/>
    <lineage>
        <taxon>Bacteria</taxon>
        <taxon>Bacillati</taxon>
        <taxon>Actinomycetota</taxon>
        <taxon>Actinomycetes</taxon>
        <taxon>Kitasatosporales</taxon>
        <taxon>Streptomycetaceae</taxon>
        <taxon>Kitasatospora</taxon>
    </lineage>
</organism>
<dbReference type="Pfam" id="PF01593">
    <property type="entry name" value="Amino_oxidase"/>
    <property type="match status" value="2"/>
</dbReference>
<dbReference type="Gene3D" id="3.50.50.60">
    <property type="entry name" value="FAD/NAD(P)-binding domain"/>
    <property type="match status" value="1"/>
</dbReference>
<dbReference type="EMBL" id="CP159872">
    <property type="protein sequence ID" value="XCM78551.1"/>
    <property type="molecule type" value="Genomic_DNA"/>
</dbReference>
<dbReference type="SUPFAM" id="SSF54373">
    <property type="entry name" value="FAD-linked reductases, C-terminal domain"/>
    <property type="match status" value="1"/>
</dbReference>
<dbReference type="InterPro" id="IPR050281">
    <property type="entry name" value="Flavin_monoamine_oxidase"/>
</dbReference>
<evidence type="ECO:0000259" key="2">
    <source>
        <dbReference type="Pfam" id="PF01593"/>
    </source>
</evidence>